<sequence>MSTTTATASSSLSAAERARKKAEARRNRILAKSADRLDVVSGLTPAGTWSKLTRDKKDDDVVVVVEALPTPREVAVVVHPVVGEVEECGAADAIPPSSSDSPPAAESDDGGGRGARRMAAMRRRRYQSKGNVVKQLPAGDEDGANIGDGVMGGGEMAEVSVAPALVDQKEKRLQEIACDGRPASVAELATMGVTASMVRRGVVVEVDVDGIGGATTRGGSRKAWYAFILPPMKVVPRLVTLLLLLFAGLDLGTQPHRGRVVGDAVLSDGVGSGIAFGGGLIRQVKPSLTRPWECGLGGKVAYMAGIMPSFPPTALPTSFPEDLTATEECIAGGEYDITTTGVKECAPHPPSTGSADESKDKGKVEKRSIFAVDDEFDSHRTGRPKGVDREFDDDEDDYHRGGVPPGVVDPVFRVDLDSLLRNANLPVPIDYAAKVAINFHRLWVRYLWTLPTSLLRYLFALPMKSLGGWLANPPWMLGVALLVRFVTQVLVGNGKSPFSLNSKTDDSDGGGKSGNGNLGNNMDVLGKAVDFVKNYATSSFPRTSLVLGTLMKVMKVDMYVLLCGMLIGLAITPVEDDRSNGAVGIIVESAARVLGDGEL</sequence>
<proteinExistence type="predicted"/>
<evidence type="ECO:0000256" key="1">
    <source>
        <dbReference type="SAM" id="MobiDB-lite"/>
    </source>
</evidence>
<dbReference type="EMBL" id="JALLPB020000076">
    <property type="protein sequence ID" value="KAL3822048.1"/>
    <property type="molecule type" value="Genomic_DNA"/>
</dbReference>
<feature type="compositionally biased region" description="Basic residues" evidence="1">
    <location>
        <begin position="18"/>
        <end position="27"/>
    </location>
</feature>
<dbReference type="Proteomes" id="UP001530377">
    <property type="component" value="Unassembled WGS sequence"/>
</dbReference>
<reference evidence="2 3" key="1">
    <citation type="submission" date="2024-10" db="EMBL/GenBank/DDBJ databases">
        <title>Updated reference genomes for cyclostephanoid diatoms.</title>
        <authorList>
            <person name="Roberts W.R."/>
            <person name="Alverson A.J."/>
        </authorList>
    </citation>
    <scope>NUCLEOTIDE SEQUENCE [LARGE SCALE GENOMIC DNA]</scope>
    <source>
        <strain evidence="2 3">AJA228-03</strain>
    </source>
</reference>
<name>A0ABD3SCC0_9STRA</name>
<feature type="compositionally biased region" description="Low complexity" evidence="1">
    <location>
        <begin position="91"/>
        <end position="105"/>
    </location>
</feature>
<accession>A0ABD3SCC0</accession>
<organism evidence="2 3">
    <name type="scientific">Cyclostephanos tholiformis</name>
    <dbReference type="NCBI Taxonomy" id="382380"/>
    <lineage>
        <taxon>Eukaryota</taxon>
        <taxon>Sar</taxon>
        <taxon>Stramenopiles</taxon>
        <taxon>Ochrophyta</taxon>
        <taxon>Bacillariophyta</taxon>
        <taxon>Coscinodiscophyceae</taxon>
        <taxon>Thalassiosirophycidae</taxon>
        <taxon>Stephanodiscales</taxon>
        <taxon>Stephanodiscaceae</taxon>
        <taxon>Cyclostephanos</taxon>
    </lineage>
</organism>
<feature type="region of interest" description="Disordered" evidence="1">
    <location>
        <begin position="91"/>
        <end position="119"/>
    </location>
</feature>
<keyword evidence="3" id="KW-1185">Reference proteome</keyword>
<protein>
    <submittedName>
        <fullName evidence="2">Uncharacterized protein</fullName>
    </submittedName>
</protein>
<evidence type="ECO:0000313" key="2">
    <source>
        <dbReference type="EMBL" id="KAL3822048.1"/>
    </source>
</evidence>
<gene>
    <name evidence="2" type="ORF">ACHAXA_007841</name>
</gene>
<feature type="region of interest" description="Disordered" evidence="1">
    <location>
        <begin position="1"/>
        <end position="27"/>
    </location>
</feature>
<evidence type="ECO:0000313" key="3">
    <source>
        <dbReference type="Proteomes" id="UP001530377"/>
    </source>
</evidence>
<feature type="region of interest" description="Disordered" evidence="1">
    <location>
        <begin position="124"/>
        <end position="143"/>
    </location>
</feature>
<feature type="region of interest" description="Disordered" evidence="1">
    <location>
        <begin position="378"/>
        <end position="402"/>
    </location>
</feature>
<dbReference type="AlphaFoldDB" id="A0ABD3SCC0"/>
<feature type="compositionally biased region" description="Basic and acidic residues" evidence="1">
    <location>
        <begin position="378"/>
        <end position="389"/>
    </location>
</feature>
<feature type="region of interest" description="Disordered" evidence="1">
    <location>
        <begin position="341"/>
        <end position="364"/>
    </location>
</feature>
<feature type="compositionally biased region" description="Low complexity" evidence="1">
    <location>
        <begin position="1"/>
        <end position="15"/>
    </location>
</feature>
<comment type="caution">
    <text evidence="2">The sequence shown here is derived from an EMBL/GenBank/DDBJ whole genome shotgun (WGS) entry which is preliminary data.</text>
</comment>